<sequence length="389" mass="45622">MWIEKVTTGNKVRYKYTERFKSTLTGRYKRVSVTYGKKTPQVVKTATRELEVKIRKSLSKEQAHETNIELGKLRDKFLTAYEKRVALKTYQTNKNLLDKVVDDIGEHTIAKNITTTYFNNYLEERLYNPKKPLKNSTVRAIRKALSIMFKWAVSHGELAANPIEKVEVNWRNESREKRERIENKYLTKDEYKIIINYCTKHKAFLYRDIIEFQYLTGLRYGELSALQVKDVLQHDNHYFVDVNGTMEYKHKPAKHYKSHSTKTLSSTRQVILSPTATNIVKRNMQDKSPSDWLFSRHIVRSSRTVPVYLDTMNSFLKQASEGIDKHVTTHIFRHTHISNLADLGIPLRVIQQRVGHEDGEITRRIYLHVTKNATDKFNDEVNLIDKTLN</sequence>
<dbReference type="PROSITE" id="PS51898">
    <property type="entry name" value="TYR_RECOMBINASE"/>
    <property type="match status" value="1"/>
</dbReference>
<accession>A0ABQ2C7P5</accession>
<dbReference type="SUPFAM" id="SSF56349">
    <property type="entry name" value="DNA breaking-rejoining enzymes"/>
    <property type="match status" value="1"/>
</dbReference>
<comment type="caution">
    <text evidence="7">The sequence shown here is derived from an EMBL/GenBank/DDBJ whole genome shotgun (WGS) entry which is preliminary data.</text>
</comment>
<feature type="domain" description="Tyr recombinase" evidence="5">
    <location>
        <begin position="181"/>
        <end position="379"/>
    </location>
</feature>
<dbReference type="RefSeq" id="WP_153710571.1">
    <property type="nucleotide sequence ID" value="NZ_BMDS01000002.1"/>
</dbReference>
<gene>
    <name evidence="7" type="primary">ps201</name>
    <name evidence="7" type="ORF">GCM10011459_06180</name>
</gene>
<dbReference type="InterPro" id="IPR050090">
    <property type="entry name" value="Tyrosine_recombinase_XerCD"/>
</dbReference>
<dbReference type="Proteomes" id="UP000603295">
    <property type="component" value="Unassembled WGS sequence"/>
</dbReference>
<dbReference type="InterPro" id="IPR044068">
    <property type="entry name" value="CB"/>
</dbReference>
<keyword evidence="3" id="KW-0233">DNA recombination</keyword>
<evidence type="ECO:0000256" key="4">
    <source>
        <dbReference type="PROSITE-ProRule" id="PRU01248"/>
    </source>
</evidence>
<dbReference type="Gene3D" id="1.10.443.10">
    <property type="entry name" value="Intergrase catalytic core"/>
    <property type="match status" value="1"/>
</dbReference>
<dbReference type="Gene3D" id="1.10.150.130">
    <property type="match status" value="1"/>
</dbReference>
<evidence type="ECO:0000256" key="1">
    <source>
        <dbReference type="ARBA" id="ARBA00008857"/>
    </source>
</evidence>
<dbReference type="InterPro" id="IPR011010">
    <property type="entry name" value="DNA_brk_join_enz"/>
</dbReference>
<evidence type="ECO:0000313" key="8">
    <source>
        <dbReference type="Proteomes" id="UP000603295"/>
    </source>
</evidence>
<evidence type="ECO:0000256" key="2">
    <source>
        <dbReference type="ARBA" id="ARBA00023125"/>
    </source>
</evidence>
<dbReference type="InterPro" id="IPR002104">
    <property type="entry name" value="Integrase_catalytic"/>
</dbReference>
<dbReference type="Pfam" id="PF00589">
    <property type="entry name" value="Phage_integrase"/>
    <property type="match status" value="1"/>
</dbReference>
<dbReference type="InterPro" id="IPR013762">
    <property type="entry name" value="Integrase-like_cat_sf"/>
</dbReference>
<keyword evidence="8" id="KW-1185">Reference proteome</keyword>
<proteinExistence type="inferred from homology"/>
<dbReference type="PROSITE" id="PS51900">
    <property type="entry name" value="CB"/>
    <property type="match status" value="1"/>
</dbReference>
<reference evidence="8" key="1">
    <citation type="journal article" date="2019" name="Int. J. Syst. Evol. Microbiol.">
        <title>The Global Catalogue of Microorganisms (GCM) 10K type strain sequencing project: providing services to taxonomists for standard genome sequencing and annotation.</title>
        <authorList>
            <consortium name="The Broad Institute Genomics Platform"/>
            <consortium name="The Broad Institute Genome Sequencing Center for Infectious Disease"/>
            <person name="Wu L."/>
            <person name="Ma J."/>
        </authorList>
    </citation>
    <scope>NUCLEOTIDE SEQUENCE [LARGE SCALE GENOMIC DNA]</scope>
    <source>
        <strain evidence="8">CCM 8609</strain>
    </source>
</reference>
<evidence type="ECO:0000313" key="7">
    <source>
        <dbReference type="EMBL" id="GGI62784.1"/>
    </source>
</evidence>
<evidence type="ECO:0000259" key="5">
    <source>
        <dbReference type="PROSITE" id="PS51898"/>
    </source>
</evidence>
<dbReference type="CDD" id="cd01189">
    <property type="entry name" value="INT_ICEBs1_C_like"/>
    <property type="match status" value="1"/>
</dbReference>
<protein>
    <submittedName>
        <fullName evidence="7">Prophage ps2 probable integrase</fullName>
    </submittedName>
</protein>
<dbReference type="PANTHER" id="PTHR30349">
    <property type="entry name" value="PHAGE INTEGRASE-RELATED"/>
    <property type="match status" value="1"/>
</dbReference>
<dbReference type="PANTHER" id="PTHR30349:SF64">
    <property type="entry name" value="PROPHAGE INTEGRASE INTD-RELATED"/>
    <property type="match status" value="1"/>
</dbReference>
<evidence type="ECO:0000259" key="6">
    <source>
        <dbReference type="PROSITE" id="PS51900"/>
    </source>
</evidence>
<dbReference type="EMBL" id="BMDS01000002">
    <property type="protein sequence ID" value="GGI62784.1"/>
    <property type="molecule type" value="Genomic_DNA"/>
</dbReference>
<organism evidence="7 8">
    <name type="scientific">Limosilactobacillus caviae</name>
    <dbReference type="NCBI Taxonomy" id="1769424"/>
    <lineage>
        <taxon>Bacteria</taxon>
        <taxon>Bacillati</taxon>
        <taxon>Bacillota</taxon>
        <taxon>Bacilli</taxon>
        <taxon>Lactobacillales</taxon>
        <taxon>Lactobacillaceae</taxon>
        <taxon>Limosilactobacillus</taxon>
    </lineage>
</organism>
<evidence type="ECO:0000256" key="3">
    <source>
        <dbReference type="ARBA" id="ARBA00023172"/>
    </source>
</evidence>
<keyword evidence="2 4" id="KW-0238">DNA-binding</keyword>
<name>A0ABQ2C7P5_9LACO</name>
<feature type="domain" description="Core-binding (CB)" evidence="6">
    <location>
        <begin position="68"/>
        <end position="153"/>
    </location>
</feature>
<dbReference type="InterPro" id="IPR010998">
    <property type="entry name" value="Integrase_recombinase_N"/>
</dbReference>
<comment type="similarity">
    <text evidence="1">Belongs to the 'phage' integrase family.</text>
</comment>